<gene>
    <name evidence="1" type="ORF">H8R25_14730</name>
</gene>
<proteinExistence type="predicted"/>
<sequence length="206" mass="23776">MSKFKKIAIYVNEQQIESSIAPQENRFEYFQQLIDMYNDLNTGVVLEKNDLKALLNNPKKFVATRLIKDQEVSFGGLKLSLEKVFDIIEKPAGTDELIDKIINDNQVRELMMNQRNVEYFEIKNGDTVVINSEYLHKVTEQCTVYIETEKQAQAYKALQSIVENINELNGLKSRGYIQDLLFTDLLELNHSTGTVAINPYFTKQIL</sequence>
<dbReference type="AlphaFoldDB" id="A0A923N2N0"/>
<dbReference type="EMBL" id="JACRUL010000048">
    <property type="protein sequence ID" value="MBC5845685.1"/>
    <property type="molecule type" value="Genomic_DNA"/>
</dbReference>
<evidence type="ECO:0000313" key="2">
    <source>
        <dbReference type="Proteomes" id="UP000641454"/>
    </source>
</evidence>
<organism evidence="1 2">
    <name type="scientific">Flavobacterium muglaense</name>
    <dbReference type="NCBI Taxonomy" id="2764716"/>
    <lineage>
        <taxon>Bacteria</taxon>
        <taxon>Pseudomonadati</taxon>
        <taxon>Bacteroidota</taxon>
        <taxon>Flavobacteriia</taxon>
        <taxon>Flavobacteriales</taxon>
        <taxon>Flavobacteriaceae</taxon>
        <taxon>Flavobacterium</taxon>
    </lineage>
</organism>
<dbReference type="Proteomes" id="UP000641454">
    <property type="component" value="Unassembled WGS sequence"/>
</dbReference>
<accession>A0A923N2N0</accession>
<reference evidence="1 2" key="1">
    <citation type="submission" date="2020-08" db="EMBL/GenBank/DDBJ databases">
        <title>Description of novel Flavobacterium F-392 isolate.</title>
        <authorList>
            <person name="Saticioglu I.B."/>
            <person name="Duman M."/>
            <person name="Altun S."/>
        </authorList>
    </citation>
    <scope>NUCLEOTIDE SEQUENCE [LARGE SCALE GENOMIC DNA]</scope>
    <source>
        <strain evidence="1 2">F-392</strain>
    </source>
</reference>
<protein>
    <submittedName>
        <fullName evidence="1">Uncharacterized protein</fullName>
    </submittedName>
</protein>
<keyword evidence="2" id="KW-1185">Reference proteome</keyword>
<comment type="caution">
    <text evidence="1">The sequence shown here is derived from an EMBL/GenBank/DDBJ whole genome shotgun (WGS) entry which is preliminary data.</text>
</comment>
<evidence type="ECO:0000313" key="1">
    <source>
        <dbReference type="EMBL" id="MBC5845685.1"/>
    </source>
</evidence>
<name>A0A923N2N0_9FLAO</name>
<dbReference type="RefSeq" id="WP_187020596.1">
    <property type="nucleotide sequence ID" value="NZ_JACRUK010000050.1"/>
</dbReference>